<keyword evidence="5" id="KW-0804">Transcription</keyword>
<evidence type="ECO:0000256" key="4">
    <source>
        <dbReference type="ARBA" id="ARBA00023159"/>
    </source>
</evidence>
<protein>
    <submittedName>
        <fullName evidence="9">Uncharacterized protein</fullName>
    </submittedName>
</protein>
<sequence length="641" mass="71225">MKAREIEILRYLLHHRWTHYADIAAATHLSERTVANYLDLLAADVTPYGVTVERKPSVGIRLTGSRSGKQKLGLLVQAKGGLTSQDEREHYLEVKLLLTDRPVTLQQLADDLFVSRSTVEGDFKAVKQRLQQQGVTIRSSHTGVAVTATEEQRRHLIAQLLRQYWGDNLYVKQTKDGQLMQNVQLPRQLQTFFLPALVDGVMAAFAEFTEQTHVTFNDYEFQSLAIHLVIAYKRAEGTPVPPARDPAELRPETRVLLALLAKHLHLQLPPSEQDYINLHLTNMLDQNQHPLTVSADADTAVLSEQLTAWLRDLQPDSELLQGLTLHLASALYRLQAGLSITNPYVAEIKRNLPVAFDTALALTKQLRTAYRVTFNDDEVCYLALHFASFFERQPRRRRIETVVVCSSGIGTSRLLAQRLEERFADSLHITRTIGLAELLKNGVHAQLVISTIPIEGVAAPVVTVNPLLSPADAQHVTAAIQQLTQTARTDSFLQLLPSDMVVVTNEATAYTDVIPAIATRLGEHGVTASPKVVTQAAVARENLASTALKDVAIPHVSPELIQRSAICLWIAPHGIAWAGGATVHLVFFMAVNQAAEQDLRHIYAVINQIIDDETFCRTLSQVPDAVAARQKLTDYIERSHE</sequence>
<dbReference type="PROSITE" id="PS51099">
    <property type="entry name" value="PTS_EIIB_TYPE_2"/>
    <property type="match status" value="1"/>
</dbReference>
<dbReference type="GO" id="GO:0009401">
    <property type="term" value="P:phosphoenolpyruvate-dependent sugar phosphotransferase system"/>
    <property type="evidence" value="ECO:0007669"/>
    <property type="project" value="InterPro"/>
</dbReference>
<dbReference type="PROSITE" id="PS51372">
    <property type="entry name" value="PRD_2"/>
    <property type="match status" value="1"/>
</dbReference>
<dbReference type="InterPro" id="IPR013199">
    <property type="entry name" value="HTH_Mga_DNA-bd_dom"/>
</dbReference>
<dbReference type="Pfam" id="PF08280">
    <property type="entry name" value="HTH_Mga"/>
    <property type="match status" value="1"/>
</dbReference>
<dbReference type="InterPro" id="IPR036095">
    <property type="entry name" value="PTS_EIIB-like_sf"/>
</dbReference>
<evidence type="ECO:0000259" key="7">
    <source>
        <dbReference type="PROSITE" id="PS51099"/>
    </source>
</evidence>
<dbReference type="Pfam" id="PF05043">
    <property type="entry name" value="Mga"/>
    <property type="match status" value="1"/>
</dbReference>
<evidence type="ECO:0000256" key="2">
    <source>
        <dbReference type="ARBA" id="ARBA00022737"/>
    </source>
</evidence>
<accession>U4TJ46</accession>
<dbReference type="HOGENOM" id="CLU_013442_5_1_9"/>
<dbReference type="InterPro" id="IPR016152">
    <property type="entry name" value="PTrfase/Anion_transptr"/>
</dbReference>
<keyword evidence="4" id="KW-0010">Activator</keyword>
<dbReference type="Pfam" id="PF00874">
    <property type="entry name" value="PRD"/>
    <property type="match status" value="1"/>
</dbReference>
<dbReference type="RefSeq" id="WP_022529926.1">
    <property type="nucleotide sequence ID" value="NZ_KI271592.1"/>
</dbReference>
<dbReference type="GO" id="GO:0008982">
    <property type="term" value="F:protein-N(PI)-phosphohistidine-sugar phosphotransferase activity"/>
    <property type="evidence" value="ECO:0007669"/>
    <property type="project" value="InterPro"/>
</dbReference>
<dbReference type="InterPro" id="IPR036634">
    <property type="entry name" value="PRD_sf"/>
</dbReference>
<name>U4TJ46_9LACO</name>
<reference evidence="10" key="1">
    <citation type="journal article" date="2013" name="Genome Announc.">
        <title>Whole-Genome Sequencing of Lactobacillus shenzhenensis Strain LY-73T.</title>
        <authorList>
            <person name="Lin Z."/>
            <person name="Liu Z."/>
            <person name="Yang R."/>
            <person name="Zou Y."/>
            <person name="Wan D."/>
            <person name="Chen J."/>
            <person name="Guo M."/>
            <person name="Zhao J."/>
            <person name="Fang C."/>
            <person name="Yang R."/>
            <person name="Liu F."/>
        </authorList>
    </citation>
    <scope>NUCLEOTIDE SEQUENCE [LARGE SCALE GENOMIC DNA]</scope>
    <source>
        <strain evidence="10">LY-73</strain>
    </source>
</reference>
<dbReference type="EMBL" id="KI271592">
    <property type="protein sequence ID" value="ERL64816.1"/>
    <property type="molecule type" value="Genomic_DNA"/>
</dbReference>
<dbReference type="STRING" id="1231336.L248_0593"/>
<dbReference type="InterPro" id="IPR050661">
    <property type="entry name" value="BglG_antiterminators"/>
</dbReference>
<dbReference type="SUPFAM" id="SSF55804">
    <property type="entry name" value="Phoshotransferase/anion transport protein"/>
    <property type="match status" value="1"/>
</dbReference>
<keyword evidence="10" id="KW-1185">Reference proteome</keyword>
<evidence type="ECO:0000256" key="5">
    <source>
        <dbReference type="ARBA" id="ARBA00023163"/>
    </source>
</evidence>
<evidence type="ECO:0000259" key="6">
    <source>
        <dbReference type="PROSITE" id="PS51094"/>
    </source>
</evidence>
<evidence type="ECO:0000259" key="8">
    <source>
        <dbReference type="PROSITE" id="PS51372"/>
    </source>
</evidence>
<evidence type="ECO:0000256" key="1">
    <source>
        <dbReference type="ARBA" id="ARBA00022679"/>
    </source>
</evidence>
<keyword evidence="1" id="KW-0808">Transferase</keyword>
<dbReference type="PANTHER" id="PTHR30185:SF13">
    <property type="entry name" value="LICABCH OPERON REGULATOR-RELATED"/>
    <property type="match status" value="1"/>
</dbReference>
<feature type="domain" description="PTS EIIA type-2" evidence="6">
    <location>
        <begin position="494"/>
        <end position="639"/>
    </location>
</feature>
<dbReference type="Gene3D" id="1.10.10.10">
    <property type="entry name" value="Winged helix-like DNA-binding domain superfamily/Winged helix DNA-binding domain"/>
    <property type="match status" value="1"/>
</dbReference>
<gene>
    <name evidence="9" type="ORF">L248_0593</name>
</gene>
<dbReference type="GO" id="GO:0006355">
    <property type="term" value="P:regulation of DNA-templated transcription"/>
    <property type="evidence" value="ECO:0007669"/>
    <property type="project" value="InterPro"/>
</dbReference>
<evidence type="ECO:0000313" key="10">
    <source>
        <dbReference type="Proteomes" id="UP000030647"/>
    </source>
</evidence>
<dbReference type="OrthoDB" id="3175596at2"/>
<proteinExistence type="predicted"/>
<keyword evidence="3" id="KW-0805">Transcription regulation</keyword>
<organism evidence="9 10">
    <name type="scientific">Schleiferilactobacillus shenzhenensis LY-73</name>
    <dbReference type="NCBI Taxonomy" id="1231336"/>
    <lineage>
        <taxon>Bacteria</taxon>
        <taxon>Bacillati</taxon>
        <taxon>Bacillota</taxon>
        <taxon>Bacilli</taxon>
        <taxon>Lactobacillales</taxon>
        <taxon>Lactobacillaceae</taxon>
        <taxon>Schleiferilactobacillus</taxon>
    </lineage>
</organism>
<dbReference type="SUPFAM" id="SSF63520">
    <property type="entry name" value="PTS-regulatory domain, PRD"/>
    <property type="match status" value="2"/>
</dbReference>
<dbReference type="eggNOG" id="COG1762">
    <property type="taxonomic scope" value="Bacteria"/>
</dbReference>
<dbReference type="PROSITE" id="PS51094">
    <property type="entry name" value="PTS_EIIA_TYPE_2"/>
    <property type="match status" value="1"/>
</dbReference>
<dbReference type="Gene3D" id="3.40.50.2300">
    <property type="match status" value="1"/>
</dbReference>
<dbReference type="InterPro" id="IPR013011">
    <property type="entry name" value="PTS_EIIB_2"/>
</dbReference>
<dbReference type="SUPFAM" id="SSF52794">
    <property type="entry name" value="PTS system IIB component-like"/>
    <property type="match status" value="1"/>
</dbReference>
<dbReference type="Gene3D" id="3.40.930.10">
    <property type="entry name" value="Mannitol-specific EII, Chain A"/>
    <property type="match status" value="1"/>
</dbReference>
<dbReference type="Pfam" id="PF00359">
    <property type="entry name" value="PTS_EIIA_2"/>
    <property type="match status" value="1"/>
</dbReference>
<dbReference type="InterPro" id="IPR036388">
    <property type="entry name" value="WH-like_DNA-bd_sf"/>
</dbReference>
<evidence type="ECO:0000313" key="9">
    <source>
        <dbReference type="EMBL" id="ERL64816.1"/>
    </source>
</evidence>
<dbReference type="InterPro" id="IPR011608">
    <property type="entry name" value="PRD"/>
</dbReference>
<dbReference type="eggNOG" id="COG3711">
    <property type="taxonomic scope" value="Bacteria"/>
</dbReference>
<feature type="domain" description="PTS EIIB type-2" evidence="7">
    <location>
        <begin position="399"/>
        <end position="488"/>
    </location>
</feature>
<dbReference type="CDD" id="cd05568">
    <property type="entry name" value="PTS_IIB_bgl_like"/>
    <property type="match status" value="1"/>
</dbReference>
<dbReference type="Gene3D" id="1.10.1790.10">
    <property type="entry name" value="PRD domain"/>
    <property type="match status" value="1"/>
</dbReference>
<keyword evidence="2" id="KW-0677">Repeat</keyword>
<dbReference type="InterPro" id="IPR007737">
    <property type="entry name" value="Mga_HTH"/>
</dbReference>
<evidence type="ECO:0000256" key="3">
    <source>
        <dbReference type="ARBA" id="ARBA00023015"/>
    </source>
</evidence>
<feature type="domain" description="PRD" evidence="8">
    <location>
        <begin position="286"/>
        <end position="396"/>
    </location>
</feature>
<dbReference type="PANTHER" id="PTHR30185">
    <property type="entry name" value="CRYPTIC BETA-GLUCOSIDE BGL OPERON ANTITERMINATOR"/>
    <property type="match status" value="1"/>
</dbReference>
<dbReference type="AlphaFoldDB" id="U4TJ46"/>
<dbReference type="InterPro" id="IPR002178">
    <property type="entry name" value="PTS_EIIA_type-2_dom"/>
</dbReference>
<dbReference type="Proteomes" id="UP000030647">
    <property type="component" value="Unassembled WGS sequence"/>
</dbReference>